<keyword evidence="9" id="KW-1185">Reference proteome</keyword>
<evidence type="ECO:0000256" key="6">
    <source>
        <dbReference type="SAM" id="Phobius"/>
    </source>
</evidence>
<feature type="compositionally biased region" description="Low complexity" evidence="5">
    <location>
        <begin position="63"/>
        <end position="85"/>
    </location>
</feature>
<reference evidence="8 9" key="1">
    <citation type="submission" date="2020-12" db="EMBL/GenBank/DDBJ databases">
        <title>Microbacterium sp. HY060.</title>
        <authorList>
            <person name="Zhou J."/>
        </authorList>
    </citation>
    <scope>NUCLEOTIDE SEQUENCE [LARGE SCALE GENOMIC DNA]</scope>
    <source>
        <strain evidence="8 9">HY60</strain>
    </source>
</reference>
<protein>
    <submittedName>
        <fullName evidence="8">TM2 domain-containing protein</fullName>
    </submittedName>
</protein>
<dbReference type="InterPro" id="IPR007829">
    <property type="entry name" value="TM2"/>
</dbReference>
<feature type="transmembrane region" description="Helical" evidence="6">
    <location>
        <begin position="162"/>
        <end position="180"/>
    </location>
</feature>
<keyword evidence="2 6" id="KW-0812">Transmembrane</keyword>
<feature type="region of interest" description="Disordered" evidence="5">
    <location>
        <begin position="1"/>
        <end position="153"/>
    </location>
</feature>
<proteinExistence type="predicted"/>
<keyword evidence="3 6" id="KW-1133">Transmembrane helix</keyword>
<feature type="compositionally biased region" description="Low complexity" evidence="5">
    <location>
        <begin position="31"/>
        <end position="46"/>
    </location>
</feature>
<comment type="subcellular location">
    <subcellularLocation>
        <location evidence="1">Membrane</location>
        <topology evidence="1">Multi-pass membrane protein</topology>
    </subcellularLocation>
</comment>
<name>A0ABX6YHE9_9MICO</name>
<evidence type="ECO:0000256" key="3">
    <source>
        <dbReference type="ARBA" id="ARBA00022989"/>
    </source>
</evidence>
<evidence type="ECO:0000313" key="8">
    <source>
        <dbReference type="EMBL" id="QPZ37802.1"/>
    </source>
</evidence>
<accession>A0ABX6YHE9</accession>
<evidence type="ECO:0000256" key="1">
    <source>
        <dbReference type="ARBA" id="ARBA00004141"/>
    </source>
</evidence>
<keyword evidence="4 6" id="KW-0472">Membrane</keyword>
<dbReference type="Proteomes" id="UP000662814">
    <property type="component" value="Chromosome"/>
</dbReference>
<evidence type="ECO:0000313" key="9">
    <source>
        <dbReference type="Proteomes" id="UP000662814"/>
    </source>
</evidence>
<feature type="compositionally biased region" description="Low complexity" evidence="5">
    <location>
        <begin position="104"/>
        <end position="153"/>
    </location>
</feature>
<sequence length="230" mass="24553">MTDNNVPPASPEPSDTPATPAEEKLADETQANEQQASQAQPQQSPPEVHEQQAPPAPGPAPQVHPQQGPPQHEQQTPPAPQHHQAPPAPQHQPQQPPQVPPVQPQQAPQGQPQQPAPGYGQPDQGYAQPGQGYGQQPYAQQQPYGQQPGYAGPNDPYAKSRLAAGLLGIFLGGWGIHRFYLGYAGIGIAQIIVTIVTFGFGALWGFIEGIMVLARAQSFQTDAEGRPLRD</sequence>
<organism evidence="8 9">
    <name type="scientific">Paramicrobacterium chengjingii</name>
    <dbReference type="NCBI Taxonomy" id="2769067"/>
    <lineage>
        <taxon>Bacteria</taxon>
        <taxon>Bacillati</taxon>
        <taxon>Actinomycetota</taxon>
        <taxon>Actinomycetes</taxon>
        <taxon>Micrococcales</taxon>
        <taxon>Microbacteriaceae</taxon>
        <taxon>Paramicrobacterium</taxon>
    </lineage>
</organism>
<feature type="transmembrane region" description="Helical" evidence="6">
    <location>
        <begin position="186"/>
        <end position="207"/>
    </location>
</feature>
<dbReference type="RefSeq" id="WP_166991427.1">
    <property type="nucleotide sequence ID" value="NZ_CP061169.1"/>
</dbReference>
<evidence type="ECO:0000256" key="4">
    <source>
        <dbReference type="ARBA" id="ARBA00023136"/>
    </source>
</evidence>
<dbReference type="EMBL" id="CP061169">
    <property type="protein sequence ID" value="QPZ37802.1"/>
    <property type="molecule type" value="Genomic_DNA"/>
</dbReference>
<dbReference type="Pfam" id="PF05154">
    <property type="entry name" value="TM2"/>
    <property type="match status" value="1"/>
</dbReference>
<evidence type="ECO:0000256" key="5">
    <source>
        <dbReference type="SAM" id="MobiDB-lite"/>
    </source>
</evidence>
<evidence type="ECO:0000259" key="7">
    <source>
        <dbReference type="Pfam" id="PF05154"/>
    </source>
</evidence>
<evidence type="ECO:0000256" key="2">
    <source>
        <dbReference type="ARBA" id="ARBA00022692"/>
    </source>
</evidence>
<feature type="domain" description="TM2" evidence="7">
    <location>
        <begin position="159"/>
        <end position="210"/>
    </location>
</feature>
<feature type="compositionally biased region" description="Pro residues" evidence="5">
    <location>
        <begin position="86"/>
        <end position="103"/>
    </location>
</feature>
<gene>
    <name evidence="8" type="ORF">HCR76_13405</name>
</gene>